<protein>
    <submittedName>
        <fullName evidence="2">Lytic transglycosylase F</fullName>
    </submittedName>
</protein>
<dbReference type="PANTHER" id="PTHR35936">
    <property type="entry name" value="MEMBRANE-BOUND LYTIC MUREIN TRANSGLYCOSYLASE F"/>
    <property type="match status" value="1"/>
</dbReference>
<proteinExistence type="inferred from homology"/>
<accession>A0AAW6PJQ2</accession>
<organism evidence="2 3">
    <name type="scientific">Pseudomonas citronellolis</name>
    <dbReference type="NCBI Taxonomy" id="53408"/>
    <lineage>
        <taxon>Bacteria</taxon>
        <taxon>Pseudomonadati</taxon>
        <taxon>Pseudomonadota</taxon>
        <taxon>Gammaproteobacteria</taxon>
        <taxon>Pseudomonadales</taxon>
        <taxon>Pseudomonadaceae</taxon>
        <taxon>Pseudomonas</taxon>
    </lineage>
</organism>
<dbReference type="PANTHER" id="PTHR35936:SF32">
    <property type="entry name" value="MEMBRANE-BOUND LYTIC MUREIN TRANSGLYCOSYLASE F"/>
    <property type="match status" value="1"/>
</dbReference>
<evidence type="ECO:0000256" key="1">
    <source>
        <dbReference type="ARBA" id="ARBA00010333"/>
    </source>
</evidence>
<dbReference type="Gene3D" id="3.40.190.10">
    <property type="entry name" value="Periplasmic binding protein-like II"/>
    <property type="match status" value="1"/>
</dbReference>
<evidence type="ECO:0000313" key="3">
    <source>
        <dbReference type="Proteomes" id="UP001220662"/>
    </source>
</evidence>
<dbReference type="Proteomes" id="UP001220662">
    <property type="component" value="Unassembled WGS sequence"/>
</dbReference>
<feature type="non-terminal residue" evidence="2">
    <location>
        <position position="99"/>
    </location>
</feature>
<comment type="similarity">
    <text evidence="1">Belongs to the bacterial solute-binding protein 3 family.</text>
</comment>
<evidence type="ECO:0000313" key="2">
    <source>
        <dbReference type="EMBL" id="MDF3846404.1"/>
    </source>
</evidence>
<dbReference type="GO" id="GO:0008933">
    <property type="term" value="F:peptidoglycan lytic transglycosylase activity"/>
    <property type="evidence" value="ECO:0007669"/>
    <property type="project" value="TreeGrafter"/>
</dbReference>
<dbReference type="AlphaFoldDB" id="A0AAW6PJQ2"/>
<dbReference type="EMBL" id="JARJLR010000534">
    <property type="protein sequence ID" value="MDF3846404.1"/>
    <property type="molecule type" value="Genomic_DNA"/>
</dbReference>
<sequence>MFALTPSRVRSAVWILATCIFLLLSGCSEAKAPTALERVQKDGVLRVITRNSPATYFQDRNGETGFEYELAKRFADHLGVKLQMETADNLDDLYSKLGQ</sequence>
<reference evidence="2" key="1">
    <citation type="submission" date="2023-03" db="EMBL/GenBank/DDBJ databases">
        <title>Draft assemblies of triclosan tolerant bacteria isolated from returned activated sludge.</title>
        <authorList>
            <person name="Van Hamelsveld S."/>
        </authorList>
    </citation>
    <scope>NUCLEOTIDE SEQUENCE</scope>
    <source>
        <strain evidence="2">GW210015_S63</strain>
    </source>
</reference>
<dbReference type="GO" id="GO:0009279">
    <property type="term" value="C:cell outer membrane"/>
    <property type="evidence" value="ECO:0007669"/>
    <property type="project" value="TreeGrafter"/>
</dbReference>
<comment type="caution">
    <text evidence="2">The sequence shown here is derived from an EMBL/GenBank/DDBJ whole genome shotgun (WGS) entry which is preliminary data.</text>
</comment>
<name>A0AAW6PJQ2_9PSED</name>
<gene>
    <name evidence="2" type="ORF">P3W55_32320</name>
</gene>
<dbReference type="GO" id="GO:0009253">
    <property type="term" value="P:peptidoglycan catabolic process"/>
    <property type="evidence" value="ECO:0007669"/>
    <property type="project" value="TreeGrafter"/>
</dbReference>
<dbReference type="SUPFAM" id="SSF53850">
    <property type="entry name" value="Periplasmic binding protein-like II"/>
    <property type="match status" value="1"/>
</dbReference>